<name>A0ABV5AHR5_9BACL</name>
<dbReference type="Pfam" id="PF02776">
    <property type="entry name" value="TPP_enzyme_N"/>
    <property type="match status" value="1"/>
</dbReference>
<comment type="pathway">
    <text evidence="7">Quinol/quinone metabolism; 1,4-dihydroxy-2-naphthoate biosynthesis; 1,4-dihydroxy-2-naphthoate from chorismate: step 2/7.</text>
</comment>
<evidence type="ECO:0000256" key="6">
    <source>
        <dbReference type="ARBA" id="ARBA00023211"/>
    </source>
</evidence>
<dbReference type="EMBL" id="JBDXSU010000014">
    <property type="protein sequence ID" value="MFB5191787.1"/>
    <property type="molecule type" value="Genomic_DNA"/>
</dbReference>
<keyword evidence="4 7" id="KW-0460">Magnesium</keyword>
<dbReference type="CDD" id="cd07037">
    <property type="entry name" value="TPP_PYR_MenD"/>
    <property type="match status" value="1"/>
</dbReference>
<keyword evidence="6 7" id="KW-0464">Manganese</keyword>
<evidence type="ECO:0000313" key="11">
    <source>
        <dbReference type="Proteomes" id="UP001579974"/>
    </source>
</evidence>
<reference evidence="10 11" key="1">
    <citation type="journal article" date="2024" name="Int. J. Mol. Sci.">
        <title>Exploration of Alicyclobacillus spp. Genome in Search of Antibiotic Resistance.</title>
        <authorList>
            <person name="Bucka-Kolendo J."/>
            <person name="Kiousi D.E."/>
            <person name="Dekowska A."/>
            <person name="Mikolajczuk-Szczyrba A."/>
            <person name="Karadedos D.M."/>
            <person name="Michael P."/>
            <person name="Galanis A."/>
            <person name="Sokolowska B."/>
        </authorList>
    </citation>
    <scope>NUCLEOTIDE SEQUENCE [LARGE SCALE GENOMIC DNA]</scope>
    <source>
        <strain evidence="10 11">KKP 3000</strain>
    </source>
</reference>
<organism evidence="10 11">
    <name type="scientific">Alicyclobacillus fastidiosus</name>
    <dbReference type="NCBI Taxonomy" id="392011"/>
    <lineage>
        <taxon>Bacteria</taxon>
        <taxon>Bacillati</taxon>
        <taxon>Bacillota</taxon>
        <taxon>Bacilli</taxon>
        <taxon>Bacillales</taxon>
        <taxon>Alicyclobacillaceae</taxon>
        <taxon>Alicyclobacillus</taxon>
    </lineage>
</organism>
<dbReference type="SUPFAM" id="SSF52518">
    <property type="entry name" value="Thiamin diphosphate-binding fold (THDP-binding)"/>
    <property type="match status" value="2"/>
</dbReference>
<evidence type="ECO:0000256" key="4">
    <source>
        <dbReference type="ARBA" id="ARBA00022842"/>
    </source>
</evidence>
<evidence type="ECO:0000313" key="10">
    <source>
        <dbReference type="EMBL" id="MFB5191787.1"/>
    </source>
</evidence>
<dbReference type="InterPro" id="IPR029061">
    <property type="entry name" value="THDP-binding"/>
</dbReference>
<comment type="pathway">
    <text evidence="7">Quinol/quinone metabolism; menaquinone biosynthesis.</text>
</comment>
<comment type="cofactor">
    <cofactor evidence="7">
        <name>Mg(2+)</name>
        <dbReference type="ChEBI" id="CHEBI:18420"/>
    </cofactor>
    <cofactor evidence="7">
        <name>Mn(2+)</name>
        <dbReference type="ChEBI" id="CHEBI:29035"/>
    </cofactor>
</comment>
<dbReference type="InterPro" id="IPR012001">
    <property type="entry name" value="Thiamin_PyroP_enz_TPP-bd_dom"/>
</dbReference>
<dbReference type="InterPro" id="IPR029035">
    <property type="entry name" value="DHS-like_NAD/FAD-binding_dom"/>
</dbReference>
<keyword evidence="1 7" id="KW-0474">Menaquinone biosynthesis</keyword>
<dbReference type="PANTHER" id="PTHR42916:SF1">
    <property type="entry name" value="PROTEIN PHYLLO, CHLOROPLASTIC"/>
    <property type="match status" value="1"/>
</dbReference>
<dbReference type="GO" id="GO:0070204">
    <property type="term" value="F:2-succinyl-5-enolpyruvyl-6-hydroxy-3-cyclohexene-1-carboxylic-acid synthase activity"/>
    <property type="evidence" value="ECO:0007669"/>
    <property type="project" value="UniProtKB-EC"/>
</dbReference>
<sequence length="580" mass="62582">MANWDLWPVHSFVDGLVAAGVRQAVISPGSRNTPLTLAFAEQSDVQVYTHMDERSAGFFALGLAKSTNAPVVLCCTSGTATANYYPAVMEAFEARVPLIVVTADRPHQLRDVGANQAVRQPGMYAAHVKWALEMPVPDGSVGIARHAAAMAARAAAVALASPCGPVHINYPFVEPLLPPLRTDLDASHRVPVPKLYGPVGSEPSTEAVERLLAALRRAKRPLFVLGPQPSARLARAVRAFCDDEGIPWFADVLSQARFAGEVPSTAQVTHYDMLLLAAGNKAPVPDLVVRFGAQPTSKSLGGFFQRMSGRAQVFVVDTTEWYRDASLVATDVIAGDELALVRRLKSQSLDRRAEWQGHLQWWRRADEAIGAQIGAFTEEHWFEGSALRSLVDALPADAQLFIGNSRPIRDLDALVNPARAPLLLFGNRGVSGIDGIVSTAFGIAAGGRSHPTVLCVGDVSFYHDLNGLLAARRFDVPLTVLLIHNDGGGIFQHLSQAERKDALEYFTTPHGLDFEEITRAYGGVFTRVGDAAQLKQAVRQATGQPNGLQVIEVRFENAESAALYGKLRSLTQDAIQAVVQ</sequence>
<dbReference type="EC" id="2.2.1.9" evidence="7"/>
<dbReference type="InterPro" id="IPR011766">
    <property type="entry name" value="TPP_enzyme_TPP-bd"/>
</dbReference>
<dbReference type="RefSeq" id="WP_275476429.1">
    <property type="nucleotide sequence ID" value="NZ_CP162940.1"/>
</dbReference>
<dbReference type="CDD" id="cd02009">
    <property type="entry name" value="TPP_SHCHC_synthase"/>
    <property type="match status" value="1"/>
</dbReference>
<dbReference type="Gene3D" id="3.40.50.970">
    <property type="match status" value="2"/>
</dbReference>
<comment type="function">
    <text evidence="7">Catalyzes the thiamine diphosphate-dependent decarboxylation of 2-oxoglutarate and the subsequent addition of the resulting succinic semialdehyde-thiamine pyrophosphate anion to isochorismate to yield 2-succinyl-5-enolpyruvyl-6-hydroxy-3-cyclohexene-1-carboxylate (SEPHCHC).</text>
</comment>
<dbReference type="HAMAP" id="MF_01659">
    <property type="entry name" value="MenD"/>
    <property type="match status" value="1"/>
</dbReference>
<evidence type="ECO:0000256" key="7">
    <source>
        <dbReference type="HAMAP-Rule" id="MF_01659"/>
    </source>
</evidence>
<dbReference type="PANTHER" id="PTHR42916">
    <property type="entry name" value="2-SUCCINYL-5-ENOLPYRUVYL-6-HYDROXY-3-CYCLOHEXENE-1-CARBOXYLATE SYNTHASE"/>
    <property type="match status" value="1"/>
</dbReference>
<dbReference type="Pfam" id="PF02775">
    <property type="entry name" value="TPP_enzyme_C"/>
    <property type="match status" value="1"/>
</dbReference>
<evidence type="ECO:0000256" key="5">
    <source>
        <dbReference type="ARBA" id="ARBA00023052"/>
    </source>
</evidence>
<evidence type="ECO:0000259" key="8">
    <source>
        <dbReference type="Pfam" id="PF02775"/>
    </source>
</evidence>
<evidence type="ECO:0000256" key="2">
    <source>
        <dbReference type="ARBA" id="ARBA00022679"/>
    </source>
</evidence>
<protein>
    <recommendedName>
        <fullName evidence="7">2-succinyl-5-enolpyruvyl-6-hydroxy-3-cyclohexene-1-carboxylate synthase</fullName>
        <shortName evidence="7">SEPHCHC synthase</shortName>
        <ecNumber evidence="7">2.2.1.9</ecNumber>
    </recommendedName>
    <alternativeName>
        <fullName evidence="7">Menaquinone biosynthesis protein MenD</fullName>
    </alternativeName>
</protein>
<accession>A0ABV5AHR5</accession>
<keyword evidence="11" id="KW-1185">Reference proteome</keyword>
<evidence type="ECO:0000259" key="9">
    <source>
        <dbReference type="Pfam" id="PF02776"/>
    </source>
</evidence>
<dbReference type="NCBIfam" id="TIGR00173">
    <property type="entry name" value="menD"/>
    <property type="match status" value="1"/>
</dbReference>
<dbReference type="Gene3D" id="3.40.50.1220">
    <property type="entry name" value="TPP-binding domain"/>
    <property type="match status" value="1"/>
</dbReference>
<comment type="caution">
    <text evidence="10">The sequence shown here is derived from an EMBL/GenBank/DDBJ whole genome shotgun (WGS) entry which is preliminary data.</text>
</comment>
<comment type="similarity">
    <text evidence="7">Belongs to the TPP enzyme family. MenD subfamily.</text>
</comment>
<comment type="catalytic activity">
    <reaction evidence="7">
        <text>isochorismate + 2-oxoglutarate + H(+) = 5-enolpyruvoyl-6-hydroxy-2-succinyl-cyclohex-3-ene-1-carboxylate + CO2</text>
        <dbReference type="Rhea" id="RHEA:25593"/>
        <dbReference type="ChEBI" id="CHEBI:15378"/>
        <dbReference type="ChEBI" id="CHEBI:16526"/>
        <dbReference type="ChEBI" id="CHEBI:16810"/>
        <dbReference type="ChEBI" id="CHEBI:29780"/>
        <dbReference type="ChEBI" id="CHEBI:58818"/>
        <dbReference type="EC" id="2.2.1.9"/>
    </reaction>
</comment>
<keyword evidence="5 7" id="KW-0786">Thiamine pyrophosphate</keyword>
<keyword evidence="3 7" id="KW-0479">Metal-binding</keyword>
<dbReference type="PIRSF" id="PIRSF004983">
    <property type="entry name" value="MenD"/>
    <property type="match status" value="1"/>
</dbReference>
<dbReference type="SUPFAM" id="SSF52467">
    <property type="entry name" value="DHS-like NAD/FAD-binding domain"/>
    <property type="match status" value="1"/>
</dbReference>
<feature type="domain" description="Thiamine pyrophosphate enzyme TPP-binding" evidence="8">
    <location>
        <begin position="437"/>
        <end position="553"/>
    </location>
</feature>
<dbReference type="Proteomes" id="UP001579974">
    <property type="component" value="Unassembled WGS sequence"/>
</dbReference>
<dbReference type="InterPro" id="IPR004433">
    <property type="entry name" value="MenaQ_synth_MenD"/>
</dbReference>
<comment type="subunit">
    <text evidence="7">Homodimer.</text>
</comment>
<gene>
    <name evidence="7 10" type="primary">menD</name>
    <name evidence="10" type="ORF">KKP3000_000569</name>
</gene>
<proteinExistence type="inferred from homology"/>
<comment type="cofactor">
    <cofactor evidence="7">
        <name>thiamine diphosphate</name>
        <dbReference type="ChEBI" id="CHEBI:58937"/>
    </cofactor>
    <text evidence="7">Binds 1 thiamine pyrophosphate per subunit.</text>
</comment>
<feature type="domain" description="Thiamine pyrophosphate enzyme N-terminal TPP-binding" evidence="9">
    <location>
        <begin position="11"/>
        <end position="117"/>
    </location>
</feature>
<evidence type="ECO:0000256" key="1">
    <source>
        <dbReference type="ARBA" id="ARBA00022428"/>
    </source>
</evidence>
<evidence type="ECO:0000256" key="3">
    <source>
        <dbReference type="ARBA" id="ARBA00022723"/>
    </source>
</evidence>
<keyword evidence="2 7" id="KW-0808">Transferase</keyword>